<dbReference type="EMBL" id="JBHFEH010000006">
    <property type="protein sequence ID" value="KAL2056876.1"/>
    <property type="molecule type" value="Genomic_DNA"/>
</dbReference>
<protein>
    <submittedName>
        <fullName evidence="4">Uncharacterized protein</fullName>
    </submittedName>
</protein>
<dbReference type="PANTHER" id="PTHR43669">
    <property type="entry name" value="5-KETO-D-GLUCONATE 5-REDUCTASE"/>
    <property type="match status" value="1"/>
</dbReference>
<organism evidence="4 5">
    <name type="scientific">Lepraria finkii</name>
    <dbReference type="NCBI Taxonomy" id="1340010"/>
    <lineage>
        <taxon>Eukaryota</taxon>
        <taxon>Fungi</taxon>
        <taxon>Dikarya</taxon>
        <taxon>Ascomycota</taxon>
        <taxon>Pezizomycotina</taxon>
        <taxon>Lecanoromycetes</taxon>
        <taxon>OSLEUM clade</taxon>
        <taxon>Lecanoromycetidae</taxon>
        <taxon>Lecanorales</taxon>
        <taxon>Lecanorineae</taxon>
        <taxon>Stereocaulaceae</taxon>
        <taxon>Lepraria</taxon>
    </lineage>
</organism>
<comment type="caution">
    <text evidence="4">The sequence shown here is derived from an EMBL/GenBank/DDBJ whole genome shotgun (WGS) entry which is preliminary data.</text>
</comment>
<sequence>MPFQYKKVLVIGASSGIGEALASRLVKEGSSVIVAGRRKDKLEKFVHEHGTDKSSAAPVDITESDKIPNFVTNITKTHPDLDCVMLNSGIQRGFDFSKPETVDLDVVRTEFNTNYLSYLALTNAFLPFLKSKKEETAIIYTTSGLALVPLIRCANYCASKAALHHYILCLREQLRGSNVKIVELYPPAVQTELHDEKHQPDIKNGGSIGIPLAEFTDKAYEGLAAGKEEVTVQQAKQWYDKFEPQRQEIFHILANR</sequence>
<reference evidence="4 5" key="1">
    <citation type="submission" date="2024-09" db="EMBL/GenBank/DDBJ databases">
        <title>Rethinking Asexuality: The Enigmatic Case of Functional Sexual Genes in Lepraria (Stereocaulaceae).</title>
        <authorList>
            <person name="Doellman M."/>
            <person name="Sun Y."/>
            <person name="Barcenas-Pena A."/>
            <person name="Lumbsch H.T."/>
            <person name="Grewe F."/>
        </authorList>
    </citation>
    <scope>NUCLEOTIDE SEQUENCE [LARGE SCALE GENOMIC DNA]</scope>
    <source>
        <strain evidence="4 5">Grewe 0041</strain>
    </source>
</reference>
<dbReference type="PRINTS" id="PR00081">
    <property type="entry name" value="GDHRDH"/>
</dbReference>
<keyword evidence="3" id="KW-0560">Oxidoreductase</keyword>
<comment type="similarity">
    <text evidence="1">Belongs to the short-chain dehydrogenases/reductases (SDR) family.</text>
</comment>
<evidence type="ECO:0000256" key="3">
    <source>
        <dbReference type="ARBA" id="ARBA00023002"/>
    </source>
</evidence>
<dbReference type="Pfam" id="PF00106">
    <property type="entry name" value="adh_short"/>
    <property type="match status" value="1"/>
</dbReference>
<keyword evidence="5" id="KW-1185">Reference proteome</keyword>
<evidence type="ECO:0000313" key="5">
    <source>
        <dbReference type="Proteomes" id="UP001590951"/>
    </source>
</evidence>
<dbReference type="InterPro" id="IPR036291">
    <property type="entry name" value="NAD(P)-bd_dom_sf"/>
</dbReference>
<name>A0ABR4BGC7_9LECA</name>
<dbReference type="PANTHER" id="PTHR43669:SF11">
    <property type="entry name" value="SHORT-CHAIN DEHYDROGENASE_OXIDOREDUCTASE"/>
    <property type="match status" value="1"/>
</dbReference>
<evidence type="ECO:0000313" key="4">
    <source>
        <dbReference type="EMBL" id="KAL2056876.1"/>
    </source>
</evidence>
<dbReference type="SUPFAM" id="SSF51735">
    <property type="entry name" value="NAD(P)-binding Rossmann-fold domains"/>
    <property type="match status" value="1"/>
</dbReference>
<dbReference type="Proteomes" id="UP001590951">
    <property type="component" value="Unassembled WGS sequence"/>
</dbReference>
<accession>A0ABR4BGC7</accession>
<evidence type="ECO:0000256" key="1">
    <source>
        <dbReference type="ARBA" id="ARBA00006484"/>
    </source>
</evidence>
<proteinExistence type="inferred from homology"/>
<dbReference type="InterPro" id="IPR020904">
    <property type="entry name" value="Sc_DH/Rdtase_CS"/>
</dbReference>
<dbReference type="PROSITE" id="PS00061">
    <property type="entry name" value="ADH_SHORT"/>
    <property type="match status" value="1"/>
</dbReference>
<evidence type="ECO:0000256" key="2">
    <source>
        <dbReference type="ARBA" id="ARBA00022857"/>
    </source>
</evidence>
<dbReference type="InterPro" id="IPR002347">
    <property type="entry name" value="SDR_fam"/>
</dbReference>
<dbReference type="Gene3D" id="3.40.50.720">
    <property type="entry name" value="NAD(P)-binding Rossmann-like Domain"/>
    <property type="match status" value="1"/>
</dbReference>
<gene>
    <name evidence="4" type="ORF">ABVK25_002615</name>
</gene>
<keyword evidence="2" id="KW-0521">NADP</keyword>